<sequence length="118" mass="12700">MIDIPQQIPTQIRDLAEKNFEQAREAFLGFIGAAQKATGSAEALPSSAKEAVTKAMSFAESNVNAAFDLAQKLLHAKDVQEVFSLQSEFAKSQLQAIQNQAKELGESAQAAFNSATKK</sequence>
<dbReference type="Proteomes" id="UP000002257">
    <property type="component" value="Chromosome"/>
</dbReference>
<dbReference type="InterPro" id="IPR018968">
    <property type="entry name" value="Phasin"/>
</dbReference>
<gene>
    <name evidence="2" type="ordered locus">Msil_2345</name>
</gene>
<evidence type="ECO:0000313" key="3">
    <source>
        <dbReference type="Proteomes" id="UP000002257"/>
    </source>
</evidence>
<name>B8EIF6_METSB</name>
<reference evidence="2 3" key="1">
    <citation type="journal article" date="2010" name="J. Bacteriol.">
        <title>Complete genome sequence of the aerobic facultative methanotroph Methylocella silvestris BL2.</title>
        <authorList>
            <person name="Chen Y."/>
            <person name="Crombie A."/>
            <person name="Rahman M.T."/>
            <person name="Dedysh S.N."/>
            <person name="Liesack W."/>
            <person name="Stott M.B."/>
            <person name="Alam M."/>
            <person name="Theisen A.R."/>
            <person name="Murrell J.C."/>
            <person name="Dunfield P.F."/>
        </authorList>
    </citation>
    <scope>NUCLEOTIDE SEQUENCE [LARGE SCALE GENOMIC DNA]</scope>
    <source>
        <strain evidence="3">DSM 15510 / CIP 108128 / LMG 27833 / NCIMB 13906 / BL2</strain>
    </source>
</reference>
<dbReference type="OrthoDB" id="7856369at2"/>
<accession>B8EIF6</accession>
<dbReference type="STRING" id="395965.Msil_2345"/>
<dbReference type="NCBIfam" id="TIGR01985">
    <property type="entry name" value="phasin_2"/>
    <property type="match status" value="1"/>
</dbReference>
<proteinExistence type="predicted"/>
<evidence type="ECO:0000313" key="2">
    <source>
        <dbReference type="EMBL" id="ACK51275.1"/>
    </source>
</evidence>
<dbReference type="EMBL" id="CP001280">
    <property type="protein sequence ID" value="ACK51275.1"/>
    <property type="molecule type" value="Genomic_DNA"/>
</dbReference>
<dbReference type="RefSeq" id="WP_012591344.1">
    <property type="nucleotide sequence ID" value="NC_011666.1"/>
</dbReference>
<dbReference type="AlphaFoldDB" id="B8EIF6"/>
<organism evidence="2 3">
    <name type="scientific">Methylocella silvestris (strain DSM 15510 / CIP 108128 / LMG 27833 / NCIMB 13906 / BL2)</name>
    <dbReference type="NCBI Taxonomy" id="395965"/>
    <lineage>
        <taxon>Bacteria</taxon>
        <taxon>Pseudomonadati</taxon>
        <taxon>Pseudomonadota</taxon>
        <taxon>Alphaproteobacteria</taxon>
        <taxon>Hyphomicrobiales</taxon>
        <taxon>Beijerinckiaceae</taxon>
        <taxon>Methylocella</taxon>
    </lineage>
</organism>
<feature type="domain" description="Phasin" evidence="1">
    <location>
        <begin position="34"/>
        <end position="117"/>
    </location>
</feature>
<dbReference type="InterPro" id="IPR010234">
    <property type="entry name" value="Phasin_subfam-2"/>
</dbReference>
<keyword evidence="3" id="KW-1185">Reference proteome</keyword>
<evidence type="ECO:0000259" key="1">
    <source>
        <dbReference type="Pfam" id="PF09361"/>
    </source>
</evidence>
<dbReference type="KEGG" id="msl:Msil_2345"/>
<protein>
    <submittedName>
        <fullName evidence="2">Phasin</fullName>
    </submittedName>
</protein>
<dbReference type="HOGENOM" id="CLU_119062_1_1_5"/>
<dbReference type="eggNOG" id="COG5490">
    <property type="taxonomic scope" value="Bacteria"/>
</dbReference>
<dbReference type="Pfam" id="PF09361">
    <property type="entry name" value="Phasin_2"/>
    <property type="match status" value="1"/>
</dbReference>